<protein>
    <recommendedName>
        <fullName evidence="1">UPF0260 protein GZ78_16560</fullName>
    </recommendedName>
</protein>
<dbReference type="HAMAP" id="MF_00676">
    <property type="entry name" value="UPF0260"/>
    <property type="match status" value="1"/>
</dbReference>
<dbReference type="AlphaFoldDB" id="A0A081NG31"/>
<dbReference type="InterPro" id="IPR008228">
    <property type="entry name" value="UCP006173"/>
</dbReference>
<dbReference type="eggNOG" id="COG2983">
    <property type="taxonomic scope" value="Bacteria"/>
</dbReference>
<organism evidence="2 3">
    <name type="scientific">Endozoicomonas numazuensis</name>
    <dbReference type="NCBI Taxonomy" id="1137799"/>
    <lineage>
        <taxon>Bacteria</taxon>
        <taxon>Pseudomonadati</taxon>
        <taxon>Pseudomonadota</taxon>
        <taxon>Gammaproteobacteria</taxon>
        <taxon>Oceanospirillales</taxon>
        <taxon>Endozoicomonadaceae</taxon>
        <taxon>Endozoicomonas</taxon>
    </lineage>
</organism>
<evidence type="ECO:0000256" key="1">
    <source>
        <dbReference type="HAMAP-Rule" id="MF_00676"/>
    </source>
</evidence>
<evidence type="ECO:0000313" key="3">
    <source>
        <dbReference type="Proteomes" id="UP000028073"/>
    </source>
</evidence>
<keyword evidence="3" id="KW-1185">Reference proteome</keyword>
<dbReference type="STRING" id="1137799.GZ78_16560"/>
<dbReference type="NCBIfam" id="NF003507">
    <property type="entry name" value="PRK05170.2-5"/>
    <property type="match status" value="1"/>
</dbReference>
<dbReference type="RefSeq" id="WP_034837629.1">
    <property type="nucleotide sequence ID" value="NZ_JOKH01000003.1"/>
</dbReference>
<comment type="caution">
    <text evidence="2">The sequence shown here is derived from an EMBL/GenBank/DDBJ whole genome shotgun (WGS) entry which is preliminary data.</text>
</comment>
<comment type="similarity">
    <text evidence="1">Belongs to the UPF0260 family.</text>
</comment>
<dbReference type="EMBL" id="JOKH01000003">
    <property type="protein sequence ID" value="KEQ17404.1"/>
    <property type="molecule type" value="Genomic_DNA"/>
</dbReference>
<dbReference type="InterPro" id="IPR005358">
    <property type="entry name" value="Puta_zinc/iron-chelating_dom"/>
</dbReference>
<gene>
    <name evidence="2" type="ORF">GZ78_16560</name>
</gene>
<dbReference type="NCBIfam" id="NF003501">
    <property type="entry name" value="PRK05170.1-5"/>
    <property type="match status" value="1"/>
</dbReference>
<dbReference type="Pfam" id="PF03692">
    <property type="entry name" value="CxxCxxCC"/>
    <property type="match status" value="1"/>
</dbReference>
<dbReference type="PANTHER" id="PTHR37421:SF1">
    <property type="entry name" value="UPF0260 PROTEIN YCGN"/>
    <property type="match status" value="1"/>
</dbReference>
<sequence>MTTPFWLTKSLNQMTPEEWESLCDGCGRCCLQKLEDEDTGEVHNTSLACQLLDIASCQCSDYAHRKEKVPECLKLTVSDIPHFHWLPDTCAYRLLAEGKPLFDWHPLVSGETDSIHHAGISVRAFAQSETTVPEEDWEDYIIPLQNIDP</sequence>
<dbReference type="Proteomes" id="UP000028073">
    <property type="component" value="Unassembled WGS sequence"/>
</dbReference>
<dbReference type="OrthoDB" id="9786855at2"/>
<name>A0A081NG31_9GAMM</name>
<reference evidence="2 3" key="1">
    <citation type="submission" date="2014-06" db="EMBL/GenBank/DDBJ databases">
        <title>Whole Genome Sequences of Three Symbiotic Endozoicomonas Bacteria.</title>
        <authorList>
            <person name="Neave M.J."/>
            <person name="Apprill A."/>
            <person name="Voolstra C.R."/>
        </authorList>
    </citation>
    <scope>NUCLEOTIDE SEQUENCE [LARGE SCALE GENOMIC DNA]</scope>
    <source>
        <strain evidence="2 3">DSM 25634</strain>
    </source>
</reference>
<evidence type="ECO:0000313" key="2">
    <source>
        <dbReference type="EMBL" id="KEQ17404.1"/>
    </source>
</evidence>
<dbReference type="PANTHER" id="PTHR37421">
    <property type="entry name" value="UPF0260 PROTEIN YCGN"/>
    <property type="match status" value="1"/>
</dbReference>
<dbReference type="PIRSF" id="PIRSF006173">
    <property type="entry name" value="UCP006173"/>
    <property type="match status" value="1"/>
</dbReference>
<accession>A0A081NG31</accession>
<proteinExistence type="inferred from homology"/>